<comment type="caution">
    <text evidence="1">The sequence shown here is derived from an EMBL/GenBank/DDBJ whole genome shotgun (WGS) entry which is preliminary data.</text>
</comment>
<protein>
    <submittedName>
        <fullName evidence="1">Uncharacterized protein</fullName>
    </submittedName>
</protein>
<dbReference type="RefSeq" id="WP_064782221.1">
    <property type="nucleotide sequence ID" value="NZ_JPVZ01000011.1"/>
</dbReference>
<name>A0A853KW33_9PROT</name>
<organism evidence="1 2">
    <name type="scientific">Thalassospira tepidiphila MCCC 1A03514</name>
    <dbReference type="NCBI Taxonomy" id="1177930"/>
    <lineage>
        <taxon>Bacteria</taxon>
        <taxon>Pseudomonadati</taxon>
        <taxon>Pseudomonadota</taxon>
        <taxon>Alphaproteobacteria</taxon>
        <taxon>Rhodospirillales</taxon>
        <taxon>Thalassospiraceae</taxon>
        <taxon>Thalassospira</taxon>
    </lineage>
</organism>
<accession>A0A853KW33</accession>
<dbReference type="Proteomes" id="UP000094009">
    <property type="component" value="Unassembled WGS sequence"/>
</dbReference>
<reference evidence="1 2" key="1">
    <citation type="submission" date="2014-07" db="EMBL/GenBank/DDBJ databases">
        <title>Draft genome sequence of Thalassospira tepidiphila 1-1B.</title>
        <authorList>
            <person name="Lai Q."/>
            <person name="Shao Z."/>
        </authorList>
    </citation>
    <scope>NUCLEOTIDE SEQUENCE [LARGE SCALE GENOMIC DNA]</scope>
    <source>
        <strain evidence="1 2">MCCC 1A03514</strain>
    </source>
</reference>
<evidence type="ECO:0000313" key="2">
    <source>
        <dbReference type="Proteomes" id="UP000094009"/>
    </source>
</evidence>
<proteinExistence type="predicted"/>
<gene>
    <name evidence="1" type="ORF">TH4_18580</name>
</gene>
<sequence>MPEKKWPNWRDIKFRPYFYRNVERANWQCAMGIHIQIGGTIFGISDMNWKNRIDGSPRKNPRLLVRLFDPALRTA</sequence>
<evidence type="ECO:0000313" key="1">
    <source>
        <dbReference type="EMBL" id="OAZ08061.1"/>
    </source>
</evidence>
<dbReference type="EMBL" id="JPVZ01000011">
    <property type="protein sequence ID" value="OAZ08061.1"/>
    <property type="molecule type" value="Genomic_DNA"/>
</dbReference>
<dbReference type="AlphaFoldDB" id="A0A853KW33"/>